<dbReference type="GO" id="GO:0003676">
    <property type="term" value="F:nucleic acid binding"/>
    <property type="evidence" value="ECO:0007669"/>
    <property type="project" value="InterPro"/>
</dbReference>
<dbReference type="GO" id="GO:0003724">
    <property type="term" value="F:RNA helicase activity"/>
    <property type="evidence" value="ECO:0007669"/>
    <property type="project" value="UniProtKB-EC"/>
</dbReference>
<dbReference type="PIRSF" id="PIRSF005496">
    <property type="entry name" value="ATP_hel_hrpB"/>
    <property type="match status" value="1"/>
</dbReference>
<feature type="domain" description="Helicase ATP-binding" evidence="7">
    <location>
        <begin position="15"/>
        <end position="178"/>
    </location>
</feature>
<dbReference type="SMART" id="SM00490">
    <property type="entry name" value="HELICc"/>
    <property type="match status" value="1"/>
</dbReference>
<dbReference type="InterPro" id="IPR014001">
    <property type="entry name" value="Helicase_ATP-bd"/>
</dbReference>
<dbReference type="Pfam" id="PF00271">
    <property type="entry name" value="Helicase_C"/>
    <property type="match status" value="1"/>
</dbReference>
<keyword evidence="10" id="KW-1185">Reference proteome</keyword>
<gene>
    <name evidence="9" type="primary">hrpB</name>
    <name evidence="9" type="ORF">GRI36_10780</name>
</gene>
<evidence type="ECO:0000313" key="10">
    <source>
        <dbReference type="Proteomes" id="UP000468943"/>
    </source>
</evidence>
<organism evidence="9 10">
    <name type="scientific">Pontixanthobacter gangjinensis</name>
    <dbReference type="NCBI Taxonomy" id="1028742"/>
    <lineage>
        <taxon>Bacteria</taxon>
        <taxon>Pseudomonadati</taxon>
        <taxon>Pseudomonadota</taxon>
        <taxon>Alphaproteobacteria</taxon>
        <taxon>Sphingomonadales</taxon>
        <taxon>Erythrobacteraceae</taxon>
        <taxon>Pontixanthobacter</taxon>
    </lineage>
</organism>
<dbReference type="Gene3D" id="1.20.120.1080">
    <property type="match status" value="1"/>
</dbReference>
<evidence type="ECO:0000259" key="7">
    <source>
        <dbReference type="PROSITE" id="PS51192"/>
    </source>
</evidence>
<evidence type="ECO:0000256" key="4">
    <source>
        <dbReference type="ARBA" id="ARBA00022806"/>
    </source>
</evidence>
<dbReference type="InterPro" id="IPR027417">
    <property type="entry name" value="P-loop_NTPase"/>
</dbReference>
<evidence type="ECO:0000256" key="5">
    <source>
        <dbReference type="ARBA" id="ARBA00022840"/>
    </source>
</evidence>
<feature type="compositionally biased region" description="Polar residues" evidence="6">
    <location>
        <begin position="800"/>
        <end position="810"/>
    </location>
</feature>
<dbReference type="SUPFAM" id="SSF52540">
    <property type="entry name" value="P-loop containing nucleoside triphosphate hydrolases"/>
    <property type="match status" value="1"/>
</dbReference>
<evidence type="ECO:0000256" key="2">
    <source>
        <dbReference type="ARBA" id="ARBA00022741"/>
    </source>
</evidence>
<proteinExistence type="predicted"/>
<dbReference type="SMART" id="SM00847">
    <property type="entry name" value="HA2"/>
    <property type="match status" value="1"/>
</dbReference>
<keyword evidence="2" id="KW-0547">Nucleotide-binding</keyword>
<dbReference type="SMART" id="SM00487">
    <property type="entry name" value="DEXDc"/>
    <property type="match status" value="1"/>
</dbReference>
<evidence type="ECO:0000256" key="3">
    <source>
        <dbReference type="ARBA" id="ARBA00022801"/>
    </source>
</evidence>
<dbReference type="CDD" id="cd18791">
    <property type="entry name" value="SF2_C_RHA"/>
    <property type="match status" value="1"/>
</dbReference>
<dbReference type="PANTHER" id="PTHR43519:SF1">
    <property type="entry name" value="ATP-DEPENDENT RNA HELICASE HRPB"/>
    <property type="match status" value="1"/>
</dbReference>
<sequence>MSDNLPIHTVLPHLLQALSESGTAVLIAPPGAGKTTAVAPALLAEPWCTGQIILLSPRRVAARAAAERMAEILCEKAGETVGYLTRLDSRTSAKTRILVMTEAILVNWLVDDAELSGVSAVLFDEAHERHLDSDLGLALALESRAVLRDDLRICVMSATIDGERFASIVGPDTPIIESEGKAHPLRIEWLGARAEKQIEDQMASAIMTAWKQEDGDILAFLPGVREIERVRERLEARLPNVPILPLHGQVEPAAQRIAIKRDKNGNRRIVLATAIAETSLTLDGVTVVVDCGLSRRAEFDRAAGTTHLVTHRASQAAAAQRAGRAARQGPGVAYRLWEQGGHAGRRKFDPPEMETSDLAPLALSLARWGTHDPASLTWLDAPPAASLGSARRRLEQLGALGSDGQITSLGSQIAALPVDPAMAAALLFGARAGQAEEAARLALLSQERGLGGRGEDLLQRLQRWSGDRSGRADASRKLAERWARQAEKLIGSAASDQVSPAVFLAQAMPDNVARRRDASGENWISAGGRGYFLDPASPLARSEWLVVADAQGQAKGARITAAAALEPTEVEEHLGHLIERRTSLKWNERGARLEARLERRMGAITLSSGPDPSPDPASFEAALRELARDRIGDLVPAALLARGQFAEIGSLEIGALRASAEIWLDPLLAKRRDLDIPRSKIVEAVLGQLEWSDRQRLDQAAPREFTSPAGTTHKIDYASEGAPSVELRVQALFGLDQHPLIGTTPLLFQLTSPAGRPIQATRDLPGFWRGTWRDVAKDMKGRYPKHRWPDQPWTEKPSLKTKNAFSRGSS</sequence>
<dbReference type="OrthoDB" id="9805617at2"/>
<dbReference type="InterPro" id="IPR011545">
    <property type="entry name" value="DEAD/DEAH_box_helicase_dom"/>
</dbReference>
<comment type="caution">
    <text evidence="9">The sequence shown here is derived from an EMBL/GenBank/DDBJ whole genome shotgun (WGS) entry which is preliminary data.</text>
</comment>
<dbReference type="PROSITE" id="PS00690">
    <property type="entry name" value="DEAH_ATP_HELICASE"/>
    <property type="match status" value="1"/>
</dbReference>
<dbReference type="InterPro" id="IPR007502">
    <property type="entry name" value="Helicase-assoc_dom"/>
</dbReference>
<dbReference type="NCBIfam" id="TIGR01970">
    <property type="entry name" value="DEAH_box_HrpB"/>
    <property type="match status" value="1"/>
</dbReference>
<dbReference type="PROSITE" id="PS51192">
    <property type="entry name" value="HELICASE_ATP_BIND_1"/>
    <property type="match status" value="1"/>
</dbReference>
<dbReference type="EMBL" id="WTYS01000001">
    <property type="protein sequence ID" value="MXO57364.1"/>
    <property type="molecule type" value="Genomic_DNA"/>
</dbReference>
<dbReference type="PANTHER" id="PTHR43519">
    <property type="entry name" value="ATP-DEPENDENT RNA HELICASE HRPB"/>
    <property type="match status" value="1"/>
</dbReference>
<reference evidence="9 10" key="1">
    <citation type="submission" date="2019-12" db="EMBL/GenBank/DDBJ databases">
        <title>Genomic-based taxomic classification of the family Erythrobacteraceae.</title>
        <authorList>
            <person name="Xu L."/>
        </authorList>
    </citation>
    <scope>NUCLEOTIDE SEQUENCE [LARGE SCALE GENOMIC DNA]</scope>
    <source>
        <strain evidence="9 10">JCM 17802</strain>
    </source>
</reference>
<dbReference type="PROSITE" id="PS51194">
    <property type="entry name" value="HELICASE_CTER"/>
    <property type="match status" value="1"/>
</dbReference>
<name>A0A6I4SNR7_9SPHN</name>
<dbReference type="InterPro" id="IPR049614">
    <property type="entry name" value="HrpB_DEXH"/>
</dbReference>
<evidence type="ECO:0000259" key="8">
    <source>
        <dbReference type="PROSITE" id="PS51194"/>
    </source>
</evidence>
<dbReference type="Proteomes" id="UP000468943">
    <property type="component" value="Unassembled WGS sequence"/>
</dbReference>
<protein>
    <recommendedName>
        <fullName evidence="1">RNA helicase</fullName>
        <ecNumber evidence="1">3.6.4.13</ecNumber>
    </recommendedName>
</protein>
<dbReference type="AlphaFoldDB" id="A0A6I4SNR7"/>
<dbReference type="Pfam" id="PF00270">
    <property type="entry name" value="DEAD"/>
    <property type="match status" value="1"/>
</dbReference>
<dbReference type="GO" id="GO:0016787">
    <property type="term" value="F:hydrolase activity"/>
    <property type="evidence" value="ECO:0007669"/>
    <property type="project" value="UniProtKB-KW"/>
</dbReference>
<dbReference type="Pfam" id="PF08482">
    <property type="entry name" value="HrpB_C"/>
    <property type="match status" value="1"/>
</dbReference>
<evidence type="ECO:0000256" key="1">
    <source>
        <dbReference type="ARBA" id="ARBA00012552"/>
    </source>
</evidence>
<dbReference type="InterPro" id="IPR001650">
    <property type="entry name" value="Helicase_C-like"/>
</dbReference>
<accession>A0A6I4SNR7</accession>
<keyword evidence="3" id="KW-0378">Hydrolase</keyword>
<feature type="domain" description="Helicase C-terminal" evidence="8">
    <location>
        <begin position="201"/>
        <end position="369"/>
    </location>
</feature>
<dbReference type="CDD" id="cd17990">
    <property type="entry name" value="DEXHc_HrpB"/>
    <property type="match status" value="1"/>
</dbReference>
<dbReference type="RefSeq" id="WP_160598460.1">
    <property type="nucleotide sequence ID" value="NZ_WTYS01000001.1"/>
</dbReference>
<dbReference type="Pfam" id="PF04408">
    <property type="entry name" value="WHD_HA2"/>
    <property type="match status" value="1"/>
</dbReference>
<dbReference type="Gene3D" id="3.40.50.300">
    <property type="entry name" value="P-loop containing nucleotide triphosphate hydrolases"/>
    <property type="match status" value="2"/>
</dbReference>
<dbReference type="EC" id="3.6.4.13" evidence="1"/>
<dbReference type="InterPro" id="IPR002464">
    <property type="entry name" value="DNA/RNA_helicase_DEAH_CS"/>
</dbReference>
<dbReference type="InterPro" id="IPR013689">
    <property type="entry name" value="RNA_helicase_ATP-dep_HrpB_C"/>
</dbReference>
<dbReference type="GO" id="GO:0005524">
    <property type="term" value="F:ATP binding"/>
    <property type="evidence" value="ECO:0007669"/>
    <property type="project" value="UniProtKB-KW"/>
</dbReference>
<dbReference type="InterPro" id="IPR010225">
    <property type="entry name" value="HrpB"/>
</dbReference>
<evidence type="ECO:0000256" key="6">
    <source>
        <dbReference type="SAM" id="MobiDB-lite"/>
    </source>
</evidence>
<dbReference type="InterPro" id="IPR048333">
    <property type="entry name" value="HA2_WH"/>
</dbReference>
<evidence type="ECO:0000313" key="9">
    <source>
        <dbReference type="EMBL" id="MXO57364.1"/>
    </source>
</evidence>
<keyword evidence="5" id="KW-0067">ATP-binding</keyword>
<keyword evidence="4 9" id="KW-0347">Helicase</keyword>
<feature type="region of interest" description="Disordered" evidence="6">
    <location>
        <begin position="783"/>
        <end position="810"/>
    </location>
</feature>